<feature type="chain" id="PRO_5038802060" description="Lipoprotein" evidence="1">
    <location>
        <begin position="20"/>
        <end position="209"/>
    </location>
</feature>
<evidence type="ECO:0000313" key="2">
    <source>
        <dbReference type="EMBL" id="MBN1573490.1"/>
    </source>
</evidence>
<evidence type="ECO:0000256" key="1">
    <source>
        <dbReference type="SAM" id="SignalP"/>
    </source>
</evidence>
<accession>A0A9D8KEA6</accession>
<sequence>MKRTKFFLISFLILFIASCGPEIIPVKGANGIVNLESKSSTLDRGGIVITVVSDAWNYEPIDVKYSFTPFLISVQNKTSKDITIGTEHIFMFDDNSIQYGVIEAEHVDKAVYSTRSYPPVIFYGGNYYYRSWGGLGLEFAYPYGYSQYDSKVIPVAFRFGTILSGATVKGFVYMQKYSSMARTLKLIVSPAAVDGGELPQLDFNFEIVD</sequence>
<gene>
    <name evidence="2" type="ORF">JW984_09880</name>
</gene>
<dbReference type="PROSITE" id="PS51257">
    <property type="entry name" value="PROKAR_LIPOPROTEIN"/>
    <property type="match status" value="1"/>
</dbReference>
<dbReference type="Proteomes" id="UP000809273">
    <property type="component" value="Unassembled WGS sequence"/>
</dbReference>
<reference evidence="2" key="2">
    <citation type="submission" date="2021-01" db="EMBL/GenBank/DDBJ databases">
        <authorList>
            <person name="Hahn C.R."/>
            <person name="Youssef N.H."/>
            <person name="Elshahed M."/>
        </authorList>
    </citation>
    <scope>NUCLEOTIDE SEQUENCE</scope>
    <source>
        <strain evidence="2">Zod_Metabat.24</strain>
    </source>
</reference>
<proteinExistence type="predicted"/>
<feature type="signal peptide" evidence="1">
    <location>
        <begin position="1"/>
        <end position="19"/>
    </location>
</feature>
<dbReference type="AlphaFoldDB" id="A0A9D8KEA6"/>
<dbReference type="EMBL" id="JAFGIX010000050">
    <property type="protein sequence ID" value="MBN1573490.1"/>
    <property type="molecule type" value="Genomic_DNA"/>
</dbReference>
<protein>
    <recommendedName>
        <fullName evidence="4">Lipoprotein</fullName>
    </recommendedName>
</protein>
<keyword evidence="1" id="KW-0732">Signal</keyword>
<evidence type="ECO:0008006" key="4">
    <source>
        <dbReference type="Google" id="ProtNLM"/>
    </source>
</evidence>
<name>A0A9D8KEA6_9DELT</name>
<comment type="caution">
    <text evidence="2">The sequence shown here is derived from an EMBL/GenBank/DDBJ whole genome shotgun (WGS) entry which is preliminary data.</text>
</comment>
<reference evidence="2" key="1">
    <citation type="journal article" date="2021" name="Environ. Microbiol.">
        <title>Genomic characterization of three novel Desulfobacterota classes expand the metabolic and phylogenetic diversity of the phylum.</title>
        <authorList>
            <person name="Murphy C.L."/>
            <person name="Biggerstaff J."/>
            <person name="Eichhorn A."/>
            <person name="Ewing E."/>
            <person name="Shahan R."/>
            <person name="Soriano D."/>
            <person name="Stewart S."/>
            <person name="VanMol K."/>
            <person name="Walker R."/>
            <person name="Walters P."/>
            <person name="Elshahed M.S."/>
            <person name="Youssef N.H."/>
        </authorList>
    </citation>
    <scope>NUCLEOTIDE SEQUENCE</scope>
    <source>
        <strain evidence="2">Zod_Metabat.24</strain>
    </source>
</reference>
<evidence type="ECO:0000313" key="3">
    <source>
        <dbReference type="Proteomes" id="UP000809273"/>
    </source>
</evidence>
<organism evidence="2 3">
    <name type="scientific">Candidatus Zymogenus saltonus</name>
    <dbReference type="NCBI Taxonomy" id="2844893"/>
    <lineage>
        <taxon>Bacteria</taxon>
        <taxon>Deltaproteobacteria</taxon>
        <taxon>Candidatus Zymogenia</taxon>
        <taxon>Candidatus Zymogeniales</taxon>
        <taxon>Candidatus Zymogenaceae</taxon>
        <taxon>Candidatus Zymogenus</taxon>
    </lineage>
</organism>